<dbReference type="HOGENOM" id="CLU_1122251_0_0_1"/>
<proteinExistence type="predicted"/>
<evidence type="ECO:0000256" key="1">
    <source>
        <dbReference type="SAM" id="MobiDB-lite"/>
    </source>
</evidence>
<dbReference type="InParanoid" id="H2Y6T2"/>
<evidence type="ECO:0000313" key="2">
    <source>
        <dbReference type="Ensembl" id="ENSCSAVP00000001030.1"/>
    </source>
</evidence>
<reference evidence="2" key="3">
    <citation type="submission" date="2025-09" db="UniProtKB">
        <authorList>
            <consortium name="Ensembl"/>
        </authorList>
    </citation>
    <scope>IDENTIFICATION</scope>
</reference>
<organism evidence="2 3">
    <name type="scientific">Ciona savignyi</name>
    <name type="common">Pacific transparent sea squirt</name>
    <dbReference type="NCBI Taxonomy" id="51511"/>
    <lineage>
        <taxon>Eukaryota</taxon>
        <taxon>Metazoa</taxon>
        <taxon>Chordata</taxon>
        <taxon>Tunicata</taxon>
        <taxon>Ascidiacea</taxon>
        <taxon>Phlebobranchia</taxon>
        <taxon>Cionidae</taxon>
        <taxon>Ciona</taxon>
    </lineage>
</organism>
<accession>H2Y6T2</accession>
<dbReference type="Proteomes" id="UP000007875">
    <property type="component" value="Unassembled WGS sequence"/>
</dbReference>
<feature type="compositionally biased region" description="Basic residues" evidence="1">
    <location>
        <begin position="225"/>
        <end position="241"/>
    </location>
</feature>
<evidence type="ECO:0000313" key="3">
    <source>
        <dbReference type="Proteomes" id="UP000007875"/>
    </source>
</evidence>
<sequence length="248" mass="28236">MTYNPTANQVFVLNPCPQSVKPPLAPYNPPAVLRSPQTVIPTPAPPTTCPITLPSTNASQNVTWNHIPNIQCTQIPTKLQGNYLSSPVAQFYPQIWGSSQTYQQPMAFHSPAIHTTQNVSKSTINTSTTPFQTSTEKIHETVLKQRQLIGKLITFIIHDRLRHDQKHLNDVTDDVDKLLTSHFDLLNDISFEAMSAIRLYKARKTKGISRMKTTKRTRTVTSEKRFRRKRHRKWTRSPPHRKSCDTSS</sequence>
<protein>
    <submittedName>
        <fullName evidence="2">Uncharacterized protein</fullName>
    </submittedName>
</protein>
<name>H2Y6T2_CIOSA</name>
<dbReference type="AlphaFoldDB" id="H2Y6T2"/>
<keyword evidence="3" id="KW-1185">Reference proteome</keyword>
<dbReference type="Ensembl" id="ENSCSAVT00000001041.1">
    <property type="protein sequence ID" value="ENSCSAVP00000001030.1"/>
    <property type="gene ID" value="ENSCSAVG00000000571.1"/>
</dbReference>
<dbReference type="GeneTree" id="ENSGT00530000067093"/>
<feature type="region of interest" description="Disordered" evidence="1">
    <location>
        <begin position="213"/>
        <end position="248"/>
    </location>
</feature>
<reference evidence="3" key="1">
    <citation type="submission" date="2003-08" db="EMBL/GenBank/DDBJ databases">
        <authorList>
            <person name="Birren B."/>
            <person name="Nusbaum C."/>
            <person name="Abebe A."/>
            <person name="Abouelleil A."/>
            <person name="Adekoya E."/>
            <person name="Ait-zahra M."/>
            <person name="Allen N."/>
            <person name="Allen T."/>
            <person name="An P."/>
            <person name="Anderson M."/>
            <person name="Anderson S."/>
            <person name="Arachchi H."/>
            <person name="Armbruster J."/>
            <person name="Bachantsang P."/>
            <person name="Baldwin J."/>
            <person name="Barry A."/>
            <person name="Bayul T."/>
            <person name="Blitshsteyn B."/>
            <person name="Bloom T."/>
            <person name="Blye J."/>
            <person name="Boguslavskiy L."/>
            <person name="Borowsky M."/>
            <person name="Boukhgalter B."/>
            <person name="Brunache A."/>
            <person name="Butler J."/>
            <person name="Calixte N."/>
            <person name="Calvo S."/>
            <person name="Camarata J."/>
            <person name="Campo K."/>
            <person name="Chang J."/>
            <person name="Cheshatsang Y."/>
            <person name="Citroen M."/>
            <person name="Collymore A."/>
            <person name="Considine T."/>
            <person name="Cook A."/>
            <person name="Cooke P."/>
            <person name="Corum B."/>
            <person name="Cuomo C."/>
            <person name="David R."/>
            <person name="Dawoe T."/>
            <person name="Degray S."/>
            <person name="Dodge S."/>
            <person name="Dooley K."/>
            <person name="Dorje P."/>
            <person name="Dorjee K."/>
            <person name="Dorris L."/>
            <person name="Duffey N."/>
            <person name="Dupes A."/>
            <person name="Elkins T."/>
            <person name="Engels R."/>
            <person name="Erickson J."/>
            <person name="Farina A."/>
            <person name="Faro S."/>
            <person name="Ferreira P."/>
            <person name="Fischer H."/>
            <person name="Fitzgerald M."/>
            <person name="Foley K."/>
            <person name="Gage D."/>
            <person name="Galagan J."/>
            <person name="Gearin G."/>
            <person name="Gnerre S."/>
            <person name="Gnirke A."/>
            <person name="Goyette A."/>
            <person name="Graham J."/>
            <person name="Grandbois E."/>
            <person name="Gyaltsen K."/>
            <person name="Hafez N."/>
            <person name="Hagopian D."/>
            <person name="Hagos B."/>
            <person name="Hall J."/>
            <person name="Hatcher B."/>
            <person name="Heller A."/>
            <person name="Higgins H."/>
            <person name="Honan T."/>
            <person name="Horn A."/>
            <person name="Houde N."/>
            <person name="Hughes L."/>
            <person name="Hulme W."/>
            <person name="Husby E."/>
            <person name="Iliev I."/>
            <person name="Jaffe D."/>
            <person name="Jones C."/>
            <person name="Kamal M."/>
            <person name="Kamat A."/>
            <person name="Kamvysselis M."/>
            <person name="Karlsson E."/>
            <person name="Kells C."/>
            <person name="Kieu A."/>
            <person name="Kisner P."/>
            <person name="Kodira C."/>
            <person name="Kulbokas E."/>
            <person name="Labutti K."/>
            <person name="Lama D."/>
            <person name="Landers T."/>
            <person name="Leger J."/>
            <person name="Levine S."/>
            <person name="Lewis D."/>
            <person name="Lewis T."/>
            <person name="Lindblad-toh K."/>
            <person name="Liu X."/>
            <person name="Lokyitsang T."/>
            <person name="Lokyitsang Y."/>
            <person name="Lucien O."/>
            <person name="Lui A."/>
            <person name="Ma L.J."/>
            <person name="Mabbitt R."/>
            <person name="Macdonald J."/>
            <person name="Maclean C."/>
            <person name="Major J."/>
            <person name="Manning J."/>
            <person name="Marabella R."/>
            <person name="Maru K."/>
            <person name="Matthews C."/>
            <person name="Mauceli E."/>
            <person name="Mccarthy M."/>
            <person name="Mcdonough S."/>
            <person name="Mcghee T."/>
            <person name="Meldrim J."/>
            <person name="Meneus L."/>
            <person name="Mesirov J."/>
            <person name="Mihalev A."/>
            <person name="Mihova T."/>
            <person name="Mikkelsen T."/>
            <person name="Mlenga V."/>
            <person name="Moru K."/>
            <person name="Mozes J."/>
            <person name="Mulrain L."/>
            <person name="Munson G."/>
            <person name="Naylor J."/>
            <person name="Newes C."/>
            <person name="Nguyen C."/>
            <person name="Nguyen N."/>
            <person name="Nguyen T."/>
            <person name="Nicol R."/>
            <person name="Nielsen C."/>
            <person name="Nizzari M."/>
            <person name="Norbu C."/>
            <person name="Norbu N."/>
            <person name="O'donnell P."/>
            <person name="Okoawo O."/>
            <person name="O'leary S."/>
            <person name="Omotosho B."/>
            <person name="O'neill K."/>
            <person name="Osman S."/>
            <person name="Parker S."/>
            <person name="Perrin D."/>
            <person name="Phunkhang P."/>
            <person name="Piqani B."/>
            <person name="Purcell S."/>
            <person name="Rachupka T."/>
            <person name="Ramasamy U."/>
            <person name="Rameau R."/>
            <person name="Ray V."/>
            <person name="Raymond C."/>
            <person name="Retta R."/>
            <person name="Richardson S."/>
            <person name="Rise C."/>
            <person name="Rodriguez J."/>
            <person name="Rogers J."/>
            <person name="Rogov P."/>
            <person name="Rutman M."/>
            <person name="Schupbach R."/>
            <person name="Seaman C."/>
            <person name="Settipalli S."/>
            <person name="Sharpe T."/>
            <person name="Sheridan J."/>
            <person name="Sherpa N."/>
            <person name="Shi J."/>
            <person name="Smirnov S."/>
            <person name="Smith C."/>
            <person name="Sougnez C."/>
            <person name="Spencer B."/>
            <person name="Stalker J."/>
            <person name="Stange-thomann N."/>
            <person name="Stavropoulos S."/>
            <person name="Stetson K."/>
            <person name="Stone C."/>
            <person name="Stone S."/>
            <person name="Stubbs M."/>
            <person name="Talamas J."/>
            <person name="Tchuinga P."/>
            <person name="Tenzing P."/>
            <person name="Tesfaye S."/>
            <person name="Theodore J."/>
            <person name="Thoulutsang Y."/>
            <person name="Topham K."/>
            <person name="Towey S."/>
            <person name="Tsamla T."/>
            <person name="Tsomo N."/>
            <person name="Vallee D."/>
            <person name="Vassiliev H."/>
            <person name="Venkataraman V."/>
            <person name="Vinson J."/>
            <person name="Vo A."/>
            <person name="Wade C."/>
            <person name="Wang S."/>
            <person name="Wangchuk T."/>
            <person name="Wangdi T."/>
            <person name="Whittaker C."/>
            <person name="Wilkinson J."/>
            <person name="Wu Y."/>
            <person name="Wyman D."/>
            <person name="Yadav S."/>
            <person name="Yang S."/>
            <person name="Yang X."/>
            <person name="Yeager S."/>
            <person name="Yee E."/>
            <person name="Young G."/>
            <person name="Zainoun J."/>
            <person name="Zembeck L."/>
            <person name="Zimmer A."/>
            <person name="Zody M."/>
            <person name="Lander E."/>
        </authorList>
    </citation>
    <scope>NUCLEOTIDE SEQUENCE [LARGE SCALE GENOMIC DNA]</scope>
</reference>
<reference evidence="2" key="2">
    <citation type="submission" date="2025-08" db="UniProtKB">
        <authorList>
            <consortium name="Ensembl"/>
        </authorList>
    </citation>
    <scope>IDENTIFICATION</scope>
</reference>